<comment type="similarity">
    <text evidence="1 12 13">Belongs to the ATPase B chain family.</text>
</comment>
<comment type="function">
    <text evidence="12">Component of the F(0) channel, it forms part of the peripheral stalk, linking F(1) to F(0).</text>
</comment>
<dbReference type="AlphaFoldDB" id="A0A1H0R9M9"/>
<dbReference type="GO" id="GO:0005886">
    <property type="term" value="C:plasma membrane"/>
    <property type="evidence" value="ECO:0007669"/>
    <property type="project" value="UniProtKB-SubCell"/>
</dbReference>
<dbReference type="GO" id="GO:0046933">
    <property type="term" value="F:proton-transporting ATP synthase activity, rotational mechanism"/>
    <property type="evidence" value="ECO:0007669"/>
    <property type="project" value="UniProtKB-UniRule"/>
</dbReference>
<dbReference type="PANTHER" id="PTHR33445:SF2">
    <property type="entry name" value="ATP SYNTHASE SUBUNIT B', CHLOROPLASTIC"/>
    <property type="match status" value="1"/>
</dbReference>
<protein>
    <recommendedName>
        <fullName evidence="12">ATP synthase subunit b</fullName>
    </recommendedName>
    <alternativeName>
        <fullName evidence="12">ATP synthase F(0) sector subunit b</fullName>
    </alternativeName>
    <alternativeName>
        <fullName evidence="12">ATPase subunit I</fullName>
    </alternativeName>
    <alternativeName>
        <fullName evidence="12">F-type ATPase subunit b</fullName>
        <shortName evidence="12">F-ATPase subunit b</shortName>
    </alternativeName>
</protein>
<dbReference type="Proteomes" id="UP000182412">
    <property type="component" value="Unassembled WGS sequence"/>
</dbReference>
<evidence type="ECO:0000256" key="9">
    <source>
        <dbReference type="ARBA" id="ARBA00023310"/>
    </source>
</evidence>
<dbReference type="InterPro" id="IPR028987">
    <property type="entry name" value="ATP_synth_B-like_membr_sf"/>
</dbReference>
<dbReference type="GO" id="GO:0046961">
    <property type="term" value="F:proton-transporting ATPase activity, rotational mechanism"/>
    <property type="evidence" value="ECO:0007669"/>
    <property type="project" value="TreeGrafter"/>
</dbReference>
<comment type="subunit">
    <text evidence="12">F-type ATPases have 2 components, F(1) - the catalytic core - and F(0) - the membrane proton channel. F(1) has five subunits: alpha(3), beta(3), gamma(1), delta(1), epsilon(1). F(0) has three main subunits: a(1), b(2) and c(10-14). The alpha and beta chains form an alternating ring which encloses part of the gamma chain. F(1) is attached to F(0) by a central stalk formed by the gamma and epsilon chains, while a peripheral stalk is formed by the delta and b chains.</text>
</comment>
<evidence type="ECO:0000256" key="7">
    <source>
        <dbReference type="ARBA" id="ARBA00023065"/>
    </source>
</evidence>
<sequence>MIELNGTFFAQIINFLILVVLLRAFAYKPVVNMLKARQDKIQESLDKADADAAEADKLLAEYKAKLAAATKKAEEIQKNAEKRAAEFREAEEQKVKADIEQMKKSAQADIERDRAKAVEKLRTEMVALSMAAAGKIIAKNLDAADNEALITEFVDKLDKDKIGDLPC</sequence>
<dbReference type="OrthoDB" id="5518984at2"/>
<dbReference type="InterPro" id="IPR005864">
    <property type="entry name" value="ATP_synth_F0_bsu_bac"/>
</dbReference>
<evidence type="ECO:0000256" key="8">
    <source>
        <dbReference type="ARBA" id="ARBA00023136"/>
    </source>
</evidence>
<dbReference type="SUPFAM" id="SSF81573">
    <property type="entry name" value="F1F0 ATP synthase subunit B, membrane domain"/>
    <property type="match status" value="1"/>
</dbReference>
<feature type="transmembrane region" description="Helical" evidence="12">
    <location>
        <begin position="6"/>
        <end position="27"/>
    </location>
</feature>
<evidence type="ECO:0000256" key="14">
    <source>
        <dbReference type="SAM" id="Coils"/>
    </source>
</evidence>
<comment type="function">
    <text evidence="10 12">F(1)F(0) ATP synthase produces ATP from ADP in the presence of a proton or sodium gradient. F-type ATPases consist of two structural domains, F(1) containing the extramembraneous catalytic core and F(0) containing the membrane proton channel, linked together by a central stalk and a peripheral stalk. During catalysis, ATP synthesis in the catalytic domain of F(1) is coupled via a rotary mechanism of the central stalk subunits to proton translocation.</text>
</comment>
<feature type="coiled-coil region" evidence="14">
    <location>
        <begin position="45"/>
        <end position="116"/>
    </location>
</feature>
<keyword evidence="3 12" id="KW-0138">CF(0)</keyword>
<reference evidence="15 16" key="1">
    <citation type="submission" date="2016-10" db="EMBL/GenBank/DDBJ databases">
        <authorList>
            <person name="de Groot N.N."/>
        </authorList>
    </citation>
    <scope>NUCLEOTIDE SEQUENCE [LARGE SCALE GENOMIC DNA]</scope>
    <source>
        <strain evidence="15 16">S137</strain>
    </source>
</reference>
<comment type="subcellular location">
    <subcellularLocation>
        <location evidence="12">Cell membrane</location>
        <topology evidence="12">Single-pass membrane protein</topology>
    </subcellularLocation>
    <subcellularLocation>
        <location evidence="11">Endomembrane system</location>
        <topology evidence="11">Single-pass membrane protein</topology>
    </subcellularLocation>
</comment>
<dbReference type="HAMAP" id="MF_01398">
    <property type="entry name" value="ATP_synth_b_bprime"/>
    <property type="match status" value="1"/>
</dbReference>
<dbReference type="RefSeq" id="WP_074572044.1">
    <property type="nucleotide sequence ID" value="NZ_FNJQ01000011.1"/>
</dbReference>
<keyword evidence="8 12" id="KW-0472">Membrane</keyword>
<dbReference type="PANTHER" id="PTHR33445">
    <property type="entry name" value="ATP SYNTHASE SUBUNIT B', CHLOROPLASTIC"/>
    <property type="match status" value="1"/>
</dbReference>
<accession>A0A1H0R9M9</accession>
<dbReference type="GO" id="GO:0012505">
    <property type="term" value="C:endomembrane system"/>
    <property type="evidence" value="ECO:0007669"/>
    <property type="project" value="UniProtKB-SubCell"/>
</dbReference>
<keyword evidence="2 12" id="KW-0813">Transport</keyword>
<dbReference type="CDD" id="cd06503">
    <property type="entry name" value="ATP-synt_Fo_b"/>
    <property type="match status" value="1"/>
</dbReference>
<gene>
    <name evidence="12" type="primary">atpF</name>
    <name evidence="15" type="ORF">SAMN05216366_11122</name>
</gene>
<dbReference type="NCBIfam" id="TIGR01144">
    <property type="entry name" value="ATP_synt_b"/>
    <property type="match status" value="1"/>
</dbReference>
<organism evidence="15 16">
    <name type="scientific">Selenomonas ruminantium</name>
    <dbReference type="NCBI Taxonomy" id="971"/>
    <lineage>
        <taxon>Bacteria</taxon>
        <taxon>Bacillati</taxon>
        <taxon>Bacillota</taxon>
        <taxon>Negativicutes</taxon>
        <taxon>Selenomonadales</taxon>
        <taxon>Selenomonadaceae</taxon>
        <taxon>Selenomonas</taxon>
    </lineage>
</organism>
<evidence type="ECO:0000256" key="13">
    <source>
        <dbReference type="RuleBase" id="RU003848"/>
    </source>
</evidence>
<dbReference type="EMBL" id="FNJQ01000011">
    <property type="protein sequence ID" value="SDP25869.1"/>
    <property type="molecule type" value="Genomic_DNA"/>
</dbReference>
<proteinExistence type="inferred from homology"/>
<dbReference type="Pfam" id="PF00430">
    <property type="entry name" value="ATP-synt_B"/>
    <property type="match status" value="1"/>
</dbReference>
<evidence type="ECO:0000256" key="2">
    <source>
        <dbReference type="ARBA" id="ARBA00022448"/>
    </source>
</evidence>
<evidence type="ECO:0000256" key="11">
    <source>
        <dbReference type="ARBA" id="ARBA00037847"/>
    </source>
</evidence>
<keyword evidence="5 12" id="KW-0375">Hydrogen ion transport</keyword>
<evidence type="ECO:0000256" key="6">
    <source>
        <dbReference type="ARBA" id="ARBA00022989"/>
    </source>
</evidence>
<keyword evidence="9 12" id="KW-0066">ATP synthesis</keyword>
<dbReference type="GO" id="GO:0045259">
    <property type="term" value="C:proton-transporting ATP synthase complex"/>
    <property type="evidence" value="ECO:0007669"/>
    <property type="project" value="UniProtKB-KW"/>
</dbReference>
<evidence type="ECO:0000256" key="4">
    <source>
        <dbReference type="ARBA" id="ARBA00022692"/>
    </source>
</evidence>
<keyword evidence="12" id="KW-1003">Cell membrane</keyword>
<evidence type="ECO:0000256" key="3">
    <source>
        <dbReference type="ARBA" id="ARBA00022547"/>
    </source>
</evidence>
<keyword evidence="7 12" id="KW-0406">Ion transport</keyword>
<evidence type="ECO:0000313" key="15">
    <source>
        <dbReference type="EMBL" id="SDP25869.1"/>
    </source>
</evidence>
<name>A0A1H0R9M9_SELRU</name>
<evidence type="ECO:0000256" key="12">
    <source>
        <dbReference type="HAMAP-Rule" id="MF_01398"/>
    </source>
</evidence>
<evidence type="ECO:0000256" key="10">
    <source>
        <dbReference type="ARBA" id="ARBA00025198"/>
    </source>
</evidence>
<evidence type="ECO:0000256" key="5">
    <source>
        <dbReference type="ARBA" id="ARBA00022781"/>
    </source>
</evidence>
<dbReference type="InterPro" id="IPR050059">
    <property type="entry name" value="ATP_synthase_B_chain"/>
</dbReference>
<evidence type="ECO:0000256" key="1">
    <source>
        <dbReference type="ARBA" id="ARBA00005513"/>
    </source>
</evidence>
<evidence type="ECO:0000313" key="16">
    <source>
        <dbReference type="Proteomes" id="UP000182412"/>
    </source>
</evidence>
<keyword evidence="6 12" id="KW-1133">Transmembrane helix</keyword>
<dbReference type="InterPro" id="IPR002146">
    <property type="entry name" value="ATP_synth_b/b'su_bac/chlpt"/>
</dbReference>
<keyword evidence="4 12" id="KW-0812">Transmembrane</keyword>
<keyword evidence="14" id="KW-0175">Coiled coil</keyword>